<evidence type="ECO:0000256" key="1">
    <source>
        <dbReference type="ARBA" id="ARBA00006484"/>
    </source>
</evidence>
<dbReference type="PANTHER" id="PTHR43943">
    <property type="entry name" value="DEHYDROGENASE/REDUCTASE (SDR FAMILY) MEMBER 4"/>
    <property type="match status" value="1"/>
</dbReference>
<gene>
    <name evidence="2" type="ORF">G9U52_31130</name>
</gene>
<dbReference type="PRINTS" id="PR01397">
    <property type="entry name" value="DHBDHDRGNASE"/>
</dbReference>
<evidence type="ECO:0000313" key="3">
    <source>
        <dbReference type="Proteomes" id="UP001165962"/>
    </source>
</evidence>
<dbReference type="InterPro" id="IPR036291">
    <property type="entry name" value="NAD(P)-bd_dom_sf"/>
</dbReference>
<dbReference type="InterPro" id="IPR002347">
    <property type="entry name" value="SDR_fam"/>
</dbReference>
<dbReference type="Pfam" id="PF00106">
    <property type="entry name" value="adh_short"/>
    <property type="match status" value="1"/>
</dbReference>
<dbReference type="InterPro" id="IPR003560">
    <property type="entry name" value="DHB_DH"/>
</dbReference>
<dbReference type="PANTHER" id="PTHR43943:SF2">
    <property type="entry name" value="DEHYDROGENASE_REDUCTASE 4"/>
    <property type="match status" value="1"/>
</dbReference>
<comment type="caution">
    <text evidence="2">The sequence shown here is derived from an EMBL/GenBank/DDBJ whole genome shotgun (WGS) entry which is preliminary data.</text>
</comment>
<dbReference type="Proteomes" id="UP001165962">
    <property type="component" value="Unassembled WGS sequence"/>
</dbReference>
<comment type="similarity">
    <text evidence="1">Belongs to the short-chain dehydrogenases/reductases (SDR) family.</text>
</comment>
<evidence type="ECO:0000313" key="2">
    <source>
        <dbReference type="EMBL" id="NHN34259.1"/>
    </source>
</evidence>
<dbReference type="EMBL" id="JAAOIW010000017">
    <property type="protein sequence ID" value="NHN34259.1"/>
    <property type="molecule type" value="Genomic_DNA"/>
</dbReference>
<accession>A0ABX0JCX2</accession>
<dbReference type="SUPFAM" id="SSF51735">
    <property type="entry name" value="NAD(P)-binding Rossmann-fold domains"/>
    <property type="match status" value="1"/>
</dbReference>
<name>A0ABX0JCX2_9BACL</name>
<reference evidence="2" key="1">
    <citation type="submission" date="2020-03" db="EMBL/GenBank/DDBJ databases">
        <title>Draft sequencing of Paenibacilllus sp. S3N08.</title>
        <authorList>
            <person name="Kim D.-U."/>
        </authorList>
    </citation>
    <scope>NUCLEOTIDE SEQUENCE</scope>
    <source>
        <strain evidence="2">S3N08</strain>
    </source>
</reference>
<dbReference type="CDD" id="cd05233">
    <property type="entry name" value="SDR_c"/>
    <property type="match status" value="1"/>
</dbReference>
<keyword evidence="3" id="KW-1185">Reference proteome</keyword>
<proteinExistence type="inferred from homology"/>
<protein>
    <submittedName>
        <fullName evidence="2">SDR family oxidoreductase</fullName>
    </submittedName>
</protein>
<dbReference type="Gene3D" id="3.40.50.720">
    <property type="entry name" value="NAD(P)-binding Rossmann-like Domain"/>
    <property type="match status" value="1"/>
</dbReference>
<sequence>MNNLPLFNKVALVTGGANGIGYSIVKALAKAGASVVIVDLAESGQTAAEALANEGLPVIFTQGDVRIVADTLRVASQVVEHFGGLDIVVNSAGVYPRSSMLETTEELWDHIMSINLKGVFLMCQATVPLLKQRAAAR</sequence>
<organism evidence="2 3">
    <name type="scientific">Paenibacillus agricola</name>
    <dbReference type="NCBI Taxonomy" id="2716264"/>
    <lineage>
        <taxon>Bacteria</taxon>
        <taxon>Bacillati</taxon>
        <taxon>Bacillota</taxon>
        <taxon>Bacilli</taxon>
        <taxon>Bacillales</taxon>
        <taxon>Paenibacillaceae</taxon>
        <taxon>Paenibacillus</taxon>
    </lineage>
</organism>